<accession>A0A939PKL8</accession>
<gene>
    <name evidence="1" type="ORF">J4573_46770</name>
</gene>
<reference evidence="1" key="1">
    <citation type="submission" date="2021-03" db="EMBL/GenBank/DDBJ databases">
        <authorList>
            <person name="Kanchanasin P."/>
            <person name="Saeng-In P."/>
            <person name="Phongsopitanun W."/>
            <person name="Yuki M."/>
            <person name="Kudo T."/>
            <person name="Ohkuma M."/>
            <person name="Tanasupawat S."/>
        </authorList>
    </citation>
    <scope>NUCLEOTIDE SEQUENCE</scope>
    <source>
        <strain evidence="1">GKU 128</strain>
    </source>
</reference>
<sequence length="132" mass="14780">MTEHSGTEAVVFGDAEAWEDWLVGNHDRSSHVWLKIAKKGSRASTVTIGQALEVALCHGWIDGHRKALDENYYLQRYSPRRPRSNWSWINVQLARALIEAGRMRPAGLAAIEAAQADGRWARAESQGRQGSR</sequence>
<dbReference type="AlphaFoldDB" id="A0A939PKL8"/>
<dbReference type="RefSeq" id="WP_208262892.1">
    <property type="nucleotide sequence ID" value="NZ_JAGEOJ010000028.1"/>
</dbReference>
<dbReference type="Proteomes" id="UP000669179">
    <property type="component" value="Unassembled WGS sequence"/>
</dbReference>
<name>A0A939PKL8_9ACTN</name>
<evidence type="ECO:0000313" key="2">
    <source>
        <dbReference type="Proteomes" id="UP000669179"/>
    </source>
</evidence>
<dbReference type="EMBL" id="JAGEOJ010000028">
    <property type="protein sequence ID" value="MBO2454662.1"/>
    <property type="molecule type" value="Genomic_DNA"/>
</dbReference>
<proteinExistence type="predicted"/>
<evidence type="ECO:0008006" key="3">
    <source>
        <dbReference type="Google" id="ProtNLM"/>
    </source>
</evidence>
<organism evidence="1 2">
    <name type="scientific">Actinomadura barringtoniae</name>
    <dbReference type="NCBI Taxonomy" id="1427535"/>
    <lineage>
        <taxon>Bacteria</taxon>
        <taxon>Bacillati</taxon>
        <taxon>Actinomycetota</taxon>
        <taxon>Actinomycetes</taxon>
        <taxon>Streptosporangiales</taxon>
        <taxon>Thermomonosporaceae</taxon>
        <taxon>Actinomadura</taxon>
    </lineage>
</organism>
<protein>
    <recommendedName>
        <fullName evidence="3">OmdA domain containing protein</fullName>
    </recommendedName>
</protein>
<evidence type="ECO:0000313" key="1">
    <source>
        <dbReference type="EMBL" id="MBO2454662.1"/>
    </source>
</evidence>
<comment type="caution">
    <text evidence="1">The sequence shown here is derived from an EMBL/GenBank/DDBJ whole genome shotgun (WGS) entry which is preliminary data.</text>
</comment>
<keyword evidence="2" id="KW-1185">Reference proteome</keyword>